<evidence type="ECO:0000313" key="2">
    <source>
        <dbReference type="Proteomes" id="UP000832072"/>
    </source>
</evidence>
<gene>
    <name evidence="1" type="ORF">EHEKIMEA_00147</name>
</gene>
<evidence type="ECO:0000313" key="1">
    <source>
        <dbReference type="EMBL" id="UNY47029.1"/>
    </source>
</evidence>
<dbReference type="SUPFAM" id="SSF101386">
    <property type="entry name" value="all-alpha NTP pyrophosphatases"/>
    <property type="match status" value="1"/>
</dbReference>
<dbReference type="EMBL" id="OM638103">
    <property type="protein sequence ID" value="UNY47029.1"/>
    <property type="molecule type" value="Genomic_DNA"/>
</dbReference>
<proteinExistence type="predicted"/>
<protein>
    <submittedName>
        <fullName evidence="1">Uncharacterized protein</fullName>
    </submittedName>
</protein>
<reference evidence="1 2" key="1">
    <citation type="submission" date="2022-02" db="EMBL/GenBank/DDBJ databases">
        <authorList>
            <person name="Tian F."/>
            <person name="Li J."/>
            <person name="Li F."/>
            <person name="Tong Y."/>
        </authorList>
    </citation>
    <scope>NUCLEOTIDE SEQUENCE [LARGE SCALE GENOMIC DNA]</scope>
</reference>
<sequence length="163" mass="19150">MINQIYHASDEVKSRSLHSVHLMIDEEMGELARAINRPGRCDEPAFNELCDVIICLADMMWLCDSYGAILHHTDTRYENELKKWFKRAYPRDEYLVFQELKKEVNAIDLNRDTSHVFQRCVDSMNVCMSMLRTFEPTLTYEDLVTLTRVIIARKCAKWVGLKQ</sequence>
<name>A0AAE9K659_9CAUD</name>
<accession>A0AAE9K659</accession>
<keyword evidence="2" id="KW-1185">Reference proteome</keyword>
<dbReference type="Gene3D" id="1.10.287.1080">
    <property type="entry name" value="MazG-like"/>
    <property type="match status" value="1"/>
</dbReference>
<organism evidence="1 2">
    <name type="scientific">Cronobacter phage LPCS28</name>
    <dbReference type="NCBI Taxonomy" id="2924885"/>
    <lineage>
        <taxon>Viruses</taxon>
        <taxon>Duplodnaviria</taxon>
        <taxon>Heunggongvirae</taxon>
        <taxon>Uroviricota</taxon>
        <taxon>Caudoviricetes</taxon>
        <taxon>Pantevenvirales</taxon>
        <taxon>Straboviridae</taxon>
        <taxon>Nanhuvirus</taxon>
        <taxon>Nanhuvirus LPCS28</taxon>
    </lineage>
</organism>
<dbReference type="Proteomes" id="UP000832072">
    <property type="component" value="Segment"/>
</dbReference>